<evidence type="ECO:0000313" key="2">
    <source>
        <dbReference type="Proteomes" id="UP000653056"/>
    </source>
</evidence>
<reference evidence="2" key="1">
    <citation type="journal article" date="2019" name="Int. J. Syst. Evol. Microbiol.">
        <title>The Global Catalogue of Microorganisms (GCM) 10K type strain sequencing project: providing services to taxonomists for standard genome sequencing and annotation.</title>
        <authorList>
            <consortium name="The Broad Institute Genomics Platform"/>
            <consortium name="The Broad Institute Genome Sequencing Center for Infectious Disease"/>
            <person name="Wu L."/>
            <person name="Ma J."/>
        </authorList>
    </citation>
    <scope>NUCLEOTIDE SEQUENCE [LARGE SCALE GENOMIC DNA]</scope>
    <source>
        <strain evidence="2">KCTC 22228</strain>
    </source>
</reference>
<name>A0ABQ2YEY1_9GAMM</name>
<dbReference type="InterPro" id="IPR050708">
    <property type="entry name" value="T6SS_VgrG/RHS"/>
</dbReference>
<keyword evidence="2" id="KW-1185">Reference proteome</keyword>
<dbReference type="Gene3D" id="3.55.50.10">
    <property type="entry name" value="Baseplate protein-like domains"/>
    <property type="match status" value="1"/>
</dbReference>
<dbReference type="EMBL" id="BMXS01000002">
    <property type="protein sequence ID" value="GGX80940.1"/>
    <property type="molecule type" value="Genomic_DNA"/>
</dbReference>
<dbReference type="Gene3D" id="2.30.110.50">
    <property type="match status" value="1"/>
</dbReference>
<proteinExistence type="predicted"/>
<dbReference type="NCBIfam" id="TIGR03361">
    <property type="entry name" value="VI_Rhs_Vgr"/>
    <property type="match status" value="1"/>
</dbReference>
<dbReference type="Pfam" id="PF05954">
    <property type="entry name" value="Phage_GPD"/>
    <property type="match status" value="1"/>
</dbReference>
<protein>
    <recommendedName>
        <fullName evidence="3">Type VI secretion system tip protein VgrG</fullName>
    </recommendedName>
</protein>
<dbReference type="NCBIfam" id="TIGR01646">
    <property type="entry name" value="vgr_GE"/>
    <property type="match status" value="1"/>
</dbReference>
<dbReference type="InterPro" id="IPR017847">
    <property type="entry name" value="T6SS_RhsGE_Vgr_subset"/>
</dbReference>
<dbReference type="InterPro" id="IPR037026">
    <property type="entry name" value="Vgr_OB-fold_dom_sf"/>
</dbReference>
<evidence type="ECO:0008006" key="3">
    <source>
        <dbReference type="Google" id="ProtNLM"/>
    </source>
</evidence>
<sequence>MANQTGLQFTLALAGRDALDLAVTQFTLSEALSQPFTLEVHFASRDDTLIADDWLDRNATLTVWRDGEVERRVSGTVSHFARGDSGYRRTHYDIVIRPALWRLGLRHNSRIFEQAAPLGVVQTLCEEHGLRDLVFAIKRKPEPREFLVQYRENDLAFLQRLLAEEGIFFSFDDDGRQLVFADDVQMLRRLPEQTYHARAGGVRPERCYLHSLRQVSSVATSSVVLKDYSFKTPAYAQQHQAWADDPNVDPTLVHYDYPGRYKRDASGKPFTRVRLEALRREACLAHAESDLIVLAPGTRFRLTEHDVAETNRDWQVVEVEHTGTQPQAVEEDAVGAEGVTHLENTLVLMPGDRAWRPAPPERPRVDGPQTAIVVGPEGEEIHTDEYGRVRVLFPWNRDGTASAWLRVSQGCASARAGPAPATA</sequence>
<dbReference type="InterPro" id="IPR006533">
    <property type="entry name" value="T6SS_Vgr_RhsGE"/>
</dbReference>
<dbReference type="SUPFAM" id="SSF69279">
    <property type="entry name" value="Phage tail proteins"/>
    <property type="match status" value="2"/>
</dbReference>
<accession>A0ABQ2YEY1</accession>
<dbReference type="Proteomes" id="UP000653056">
    <property type="component" value="Unassembled WGS sequence"/>
</dbReference>
<dbReference type="RefSeq" id="WP_308427188.1">
    <property type="nucleotide sequence ID" value="NZ_BMXS01000002.1"/>
</dbReference>
<dbReference type="Gene3D" id="4.10.220.110">
    <property type="match status" value="1"/>
</dbReference>
<dbReference type="SUPFAM" id="SSF69255">
    <property type="entry name" value="gp5 N-terminal domain-like"/>
    <property type="match status" value="1"/>
</dbReference>
<dbReference type="Gene3D" id="2.40.50.230">
    <property type="entry name" value="Gp5 N-terminal domain"/>
    <property type="match status" value="1"/>
</dbReference>
<comment type="caution">
    <text evidence="1">The sequence shown here is derived from an EMBL/GenBank/DDBJ whole genome shotgun (WGS) entry which is preliminary data.</text>
</comment>
<dbReference type="PANTHER" id="PTHR32305">
    <property type="match status" value="1"/>
</dbReference>
<dbReference type="PANTHER" id="PTHR32305:SF11">
    <property type="entry name" value="TYPE VI SECRETION SYSTEM SPIKE PROTEIN VGRG3"/>
    <property type="match status" value="1"/>
</dbReference>
<gene>
    <name evidence="1" type="ORF">GCM10007160_05200</name>
</gene>
<evidence type="ECO:0000313" key="1">
    <source>
        <dbReference type="EMBL" id="GGX80940.1"/>
    </source>
</evidence>
<organism evidence="1 2">
    <name type="scientific">Litchfieldella qijiaojingensis</name>
    <dbReference type="NCBI Taxonomy" id="980347"/>
    <lineage>
        <taxon>Bacteria</taxon>
        <taxon>Pseudomonadati</taxon>
        <taxon>Pseudomonadota</taxon>
        <taxon>Gammaproteobacteria</taxon>
        <taxon>Oceanospirillales</taxon>
        <taxon>Halomonadaceae</taxon>
        <taxon>Litchfieldella</taxon>
    </lineage>
</organism>